<dbReference type="SUPFAM" id="SSF82171">
    <property type="entry name" value="DPP6 N-terminal domain-like"/>
    <property type="match status" value="1"/>
</dbReference>
<gene>
    <name evidence="2" type="ORF">BA177_14615</name>
</gene>
<accession>A0A193LLB0</accession>
<reference evidence="2 3" key="1">
    <citation type="submission" date="2016-06" db="EMBL/GenBank/DDBJ databases">
        <title>Complete genome sequence of a deep-branching marine Gamma Proteobacterium Woeseia oceani type strain XK5.</title>
        <authorList>
            <person name="Mu D."/>
            <person name="Du Z."/>
        </authorList>
    </citation>
    <scope>NUCLEOTIDE SEQUENCE [LARGE SCALE GENOMIC DNA]</scope>
    <source>
        <strain evidence="2 3">XK5</strain>
    </source>
</reference>
<dbReference type="InterPro" id="IPR040698">
    <property type="entry name" value="HZS_alpha_mid"/>
</dbReference>
<sequence>MGSGQDADPVVIDFPIAYIRAPLAVDNQGEFQPSDARELITFNFGADLFVRDRASPSALAVNVTERETNGLGAVRDVEISYDGTRLLFALRSPVDLNLALDDEDQPTWNIWEYEIATDTLRRVIASDLSAEIGHDLAPHYLPDGRIIFSSTRQLRSNAVLLDEGKPQFAAQDEDQNEDAFVLHVMNDDGTNIEQVSYNQSHDIDATVISSGQVVFSRWDNAAANNAINLYRMNPDGSNLELLYGQHSHATGTNGQVIQFLKPRELEDGRMMTLVRPFTDTDDGGDIVIIDTPVYIENTQANLDNVGLTGPAQTTATVNSVVTEVNQPSPGGRYQSMYPVQDGTGRILLSWSQCRLTDITPPPVGELPVIYPCTDENLADTSLQEADPAYGIWMYDPRDQTQLPVVPPEDGFSYTEVVSADPRTLPPVILDSENRFDADPDLVAEGAGVINIRSVYDFDGGAVANIAALADPAQTLATDRPARFLRIVKAVSLPNDDIVDLDNTAFGRSRAQGMKEIVGYAPVEPDGSVMVKVPANVAFGVSVLDEDGHRITSRHQNWMQVRPGQVLECNGCHVPQSGLSHGRSDAFPSAWAGAPVAGVSYPNTRAEWFVGEVGETMAEIRARITCATDCASIEPSMDLEYEDVWTDEVAAGRTADASFSYAYADLTTTPPTSLNCITQPWASNCRIVINYETHIHPLWSAARPVLDDMGNPVLDGAGMPMSNDCTNCHTPLDDQNMPRVPAGQLDLADGLSPDEPDHFNSYRELLFPDNEQELNMGAVQDRLVEAGFDDDGNPILVTVNVNPSMNVAGANASSRFFSRFEAGQSHDGYLSDAEKRLLAEWLDVGAQYYNNPFDVPQN</sequence>
<organism evidence="2 3">
    <name type="scientific">Woeseia oceani</name>
    <dbReference type="NCBI Taxonomy" id="1548547"/>
    <lineage>
        <taxon>Bacteria</taxon>
        <taxon>Pseudomonadati</taxon>
        <taxon>Pseudomonadota</taxon>
        <taxon>Gammaproteobacteria</taxon>
        <taxon>Woeseiales</taxon>
        <taxon>Woeseiaceae</taxon>
        <taxon>Woeseia</taxon>
    </lineage>
</organism>
<dbReference type="EMBL" id="CP016268">
    <property type="protein sequence ID" value="ANO53277.1"/>
    <property type="molecule type" value="Genomic_DNA"/>
</dbReference>
<name>A0A193LLB0_9GAMM</name>
<dbReference type="InterPro" id="IPR011042">
    <property type="entry name" value="6-blade_b-propeller_TolB-like"/>
</dbReference>
<proteinExistence type="predicted"/>
<dbReference type="Pfam" id="PF18582">
    <property type="entry name" value="HZS_alpha"/>
    <property type="match status" value="1"/>
</dbReference>
<evidence type="ECO:0000313" key="3">
    <source>
        <dbReference type="Proteomes" id="UP000092695"/>
    </source>
</evidence>
<dbReference type="Gene3D" id="2.120.10.30">
    <property type="entry name" value="TolB, C-terminal domain"/>
    <property type="match status" value="1"/>
</dbReference>
<feature type="domain" description="Hydrazine synthase alpha subunit middle" evidence="1">
    <location>
        <begin position="509"/>
        <end position="572"/>
    </location>
</feature>
<evidence type="ECO:0000259" key="1">
    <source>
        <dbReference type="Pfam" id="PF18582"/>
    </source>
</evidence>
<dbReference type="STRING" id="1548547.BA177_14615"/>
<dbReference type="Proteomes" id="UP000092695">
    <property type="component" value="Chromosome"/>
</dbReference>
<keyword evidence="3" id="KW-1185">Reference proteome</keyword>
<evidence type="ECO:0000313" key="2">
    <source>
        <dbReference type="EMBL" id="ANO53277.1"/>
    </source>
</evidence>
<dbReference type="AlphaFoldDB" id="A0A193LLB0"/>
<dbReference type="KEGG" id="woc:BA177_14615"/>
<protein>
    <recommendedName>
        <fullName evidence="1">Hydrazine synthase alpha subunit middle domain-containing protein</fullName>
    </recommendedName>
</protein>